<dbReference type="GO" id="GO:0060090">
    <property type="term" value="F:molecular adaptor activity"/>
    <property type="evidence" value="ECO:0007669"/>
    <property type="project" value="TreeGrafter"/>
</dbReference>
<dbReference type="GO" id="GO:0005680">
    <property type="term" value="C:anaphase-promoting complex"/>
    <property type="evidence" value="ECO:0007669"/>
    <property type="project" value="InterPro"/>
</dbReference>
<reference evidence="5" key="1">
    <citation type="submission" date="2022-07" db="EMBL/GenBank/DDBJ databases">
        <title>Phylogenomic reconstructions and comparative analyses of Kickxellomycotina fungi.</title>
        <authorList>
            <person name="Reynolds N.K."/>
            <person name="Stajich J.E."/>
            <person name="Barry K."/>
            <person name="Grigoriev I.V."/>
            <person name="Crous P."/>
            <person name="Smith M.E."/>
        </authorList>
    </citation>
    <scope>NUCLEOTIDE SEQUENCE</scope>
    <source>
        <strain evidence="5">NRRL 1566</strain>
    </source>
</reference>
<evidence type="ECO:0000256" key="3">
    <source>
        <dbReference type="ARBA" id="ARBA00022776"/>
    </source>
</evidence>
<evidence type="ECO:0000313" key="6">
    <source>
        <dbReference type="Proteomes" id="UP001139887"/>
    </source>
</evidence>
<accession>A0A9W8LYJ0</accession>
<gene>
    <name evidence="5" type="primary">APC1</name>
    <name evidence="5" type="ORF">IWW36_003873</name>
</gene>
<dbReference type="GO" id="GO:0031145">
    <property type="term" value="P:anaphase-promoting complex-dependent catabolic process"/>
    <property type="evidence" value="ECO:0007669"/>
    <property type="project" value="TreeGrafter"/>
</dbReference>
<keyword evidence="6" id="KW-1185">Reference proteome</keyword>
<dbReference type="EMBL" id="JANBUW010000324">
    <property type="protein sequence ID" value="KAJ2847397.1"/>
    <property type="molecule type" value="Genomic_DNA"/>
</dbReference>
<keyword evidence="2" id="KW-0132">Cell division</keyword>
<organism evidence="5 6">
    <name type="scientific">Coemansia brasiliensis</name>
    <dbReference type="NCBI Taxonomy" id="2650707"/>
    <lineage>
        <taxon>Eukaryota</taxon>
        <taxon>Fungi</taxon>
        <taxon>Fungi incertae sedis</taxon>
        <taxon>Zoopagomycota</taxon>
        <taxon>Kickxellomycotina</taxon>
        <taxon>Kickxellomycetes</taxon>
        <taxon>Kickxellales</taxon>
        <taxon>Kickxellaceae</taxon>
        <taxon>Coemansia</taxon>
    </lineage>
</organism>
<comment type="similarity">
    <text evidence="1">Belongs to the APC1 family.</text>
</comment>
<dbReference type="PANTHER" id="PTHR12827:SF3">
    <property type="entry name" value="ANAPHASE-PROMOTING COMPLEX SUBUNIT 1"/>
    <property type="match status" value="1"/>
</dbReference>
<dbReference type="AlphaFoldDB" id="A0A9W8LYJ0"/>
<keyword evidence="4" id="KW-0131">Cell cycle</keyword>
<evidence type="ECO:0000313" key="5">
    <source>
        <dbReference type="EMBL" id="KAJ2847397.1"/>
    </source>
</evidence>
<dbReference type="InterPro" id="IPR024990">
    <property type="entry name" value="Apc1"/>
</dbReference>
<comment type="caution">
    <text evidence="5">The sequence shown here is derived from an EMBL/GenBank/DDBJ whole genome shotgun (WGS) entry which is preliminary data.</text>
</comment>
<protein>
    <submittedName>
        <fullName evidence="5">Anaphase-promoting complex subunit 1</fullName>
    </submittedName>
</protein>
<dbReference type="GO" id="GO:0051301">
    <property type="term" value="P:cell division"/>
    <property type="evidence" value="ECO:0007669"/>
    <property type="project" value="UniProtKB-KW"/>
</dbReference>
<dbReference type="Proteomes" id="UP001139887">
    <property type="component" value="Unassembled WGS sequence"/>
</dbReference>
<dbReference type="OrthoDB" id="26401at2759"/>
<dbReference type="InterPro" id="IPR011989">
    <property type="entry name" value="ARM-like"/>
</dbReference>
<keyword evidence="3" id="KW-0498">Mitosis</keyword>
<dbReference type="Gene3D" id="1.25.10.10">
    <property type="entry name" value="Leucine-rich Repeat Variant"/>
    <property type="match status" value="2"/>
</dbReference>
<dbReference type="PANTHER" id="PTHR12827">
    <property type="entry name" value="MEIOTIC CHECKPOINT REGULATOR TSG24 FAMILY MEMBER"/>
    <property type="match status" value="1"/>
</dbReference>
<evidence type="ECO:0000256" key="1">
    <source>
        <dbReference type="ARBA" id="ARBA00010547"/>
    </source>
</evidence>
<sequence length="983" mass="107151">MQLRCISSWPLSVLALIGRHDMIANTNELFDTDALVASNQAHETALNAASASTEPKSIAELCEQVLEHSSTETEAWEQSSKAQEFSAVAFNRDLRLEEVERLLNMRAPTFTAIALDESSDPDDPNGPRLQFLTHLAQRVLALPLSQALLRYSSQQLKPQSSLPIIYPKVAAHFRGHKTDISWTAGETEMSWPLFHSGVAAALSVERDQLRNVHSSWVLLNWPNEPDDSNDDDGSAAREFDAAMASHAGFLLGMGLLSVDKGDSSESSASKQNAGRGPLCNMPPWQAFKYLSKRHGLTSIALLLGCACAHRGTMNSSVSKILSLHIPNLLPPGSSELMLLSYGTQASALLGLGLLYMQSRNRRMVEVMLHELEIIQGEARDSSNRLENSDPAESTAECYSLSAGFALGLVALGCGQSTQSLADLRLLDALSALVSESHGMDSTSMRSRTTASTANRDKAQQEAVLNGLADMDISADSEMVSDLGAIASIGLVFLGTNYTLAAQRLSLPKSIPHLRVSDPFVVMWKLLMQSLIMLENVQPTLEWIESSIPVACAQNPITNNNNELPSDLFRIRLYAVSAACFAIALKYAGSENASAHAAILHHFDVLALAAAKPSLSYESSLTKAAAQSCLDIMCISASLVMAGSGDISTVKRLRSLHGATGSRLYGNHMASHMALGLLFIGGGAQFTISNSISSIALLTIAFFPRFPQHYSDNNEHLQAWRHLWALCVVPRCLVVRDVSTGKMCKDAVVLLEGNEAVSPLPFPLLEGTSTIKVNAPGYMPLKLNIAANSYARELLRRRRVLYLQPVHKMQQQNLATLSQYKEWLADTLRSVDQLCEQLAQSWHSAEPVSKTTSAIQSVQRLRIYVRISRSSSLLPNACDSSALAQLANNGNWAESTYLTWLAVRKHVLGLGQLDQCRRLLTRYWTGSSNHQPELKNSSEADEAQNFHTLIALLYATLDLPSPADAMAIAKQVPIAHLVNYVFNC</sequence>
<name>A0A9W8LYJ0_9FUNG</name>
<dbReference type="GO" id="GO:0070979">
    <property type="term" value="P:protein K11-linked ubiquitination"/>
    <property type="evidence" value="ECO:0007669"/>
    <property type="project" value="TreeGrafter"/>
</dbReference>
<evidence type="ECO:0000256" key="2">
    <source>
        <dbReference type="ARBA" id="ARBA00022618"/>
    </source>
</evidence>
<evidence type="ECO:0000256" key="4">
    <source>
        <dbReference type="ARBA" id="ARBA00023306"/>
    </source>
</evidence>
<proteinExistence type="inferred from homology"/>
<dbReference type="GO" id="GO:0007091">
    <property type="term" value="P:metaphase/anaphase transition of mitotic cell cycle"/>
    <property type="evidence" value="ECO:0007669"/>
    <property type="project" value="TreeGrafter"/>
</dbReference>